<feature type="region of interest" description="Disordered" evidence="1">
    <location>
        <begin position="405"/>
        <end position="430"/>
    </location>
</feature>
<reference evidence="2 3" key="1">
    <citation type="submission" date="2013-07" db="EMBL/GenBank/DDBJ databases">
        <title>The Genome Sequence of Cryptococcus heveanensis BCC8398.</title>
        <authorList>
            <consortium name="The Broad Institute Genome Sequencing Platform"/>
            <person name="Cuomo C."/>
            <person name="Litvintseva A."/>
            <person name="Chen Y."/>
            <person name="Heitman J."/>
            <person name="Sun S."/>
            <person name="Springer D."/>
            <person name="Dromer F."/>
            <person name="Young S.K."/>
            <person name="Zeng Q."/>
            <person name="Gargeya S."/>
            <person name="Fitzgerald M."/>
            <person name="Abouelleil A."/>
            <person name="Alvarado L."/>
            <person name="Berlin A.M."/>
            <person name="Chapman S.B."/>
            <person name="Dewar J."/>
            <person name="Goldberg J."/>
            <person name="Griggs A."/>
            <person name="Gujja S."/>
            <person name="Hansen M."/>
            <person name="Howarth C."/>
            <person name="Imamovic A."/>
            <person name="Larimer J."/>
            <person name="McCowan C."/>
            <person name="Murphy C."/>
            <person name="Pearson M."/>
            <person name="Priest M."/>
            <person name="Roberts A."/>
            <person name="Saif S."/>
            <person name="Shea T."/>
            <person name="Sykes S."/>
            <person name="Wortman J."/>
            <person name="Nusbaum C."/>
            <person name="Birren B."/>
        </authorList>
    </citation>
    <scope>NUCLEOTIDE SEQUENCE [LARGE SCALE GENOMIC DNA]</scope>
    <source>
        <strain evidence="2 3">BCC8398</strain>
    </source>
</reference>
<evidence type="ECO:0000256" key="1">
    <source>
        <dbReference type="SAM" id="MobiDB-lite"/>
    </source>
</evidence>
<feature type="compositionally biased region" description="Polar residues" evidence="1">
    <location>
        <begin position="1"/>
        <end position="10"/>
    </location>
</feature>
<feature type="region of interest" description="Disordered" evidence="1">
    <location>
        <begin position="348"/>
        <end position="379"/>
    </location>
</feature>
<feature type="compositionally biased region" description="Pro residues" evidence="1">
    <location>
        <begin position="367"/>
        <end position="378"/>
    </location>
</feature>
<dbReference type="EMBL" id="KI669508">
    <property type="protein sequence ID" value="OCF32508.1"/>
    <property type="molecule type" value="Genomic_DNA"/>
</dbReference>
<keyword evidence="3" id="KW-1185">Reference proteome</keyword>
<name>A0A1B9GNB4_9TREE</name>
<evidence type="ECO:0000313" key="3">
    <source>
        <dbReference type="Proteomes" id="UP000092666"/>
    </source>
</evidence>
<sequence>MTLNNASKTSNRAKDAIPARTMQRPSRTDLPYRVPFPGSSSPSSAIEHKSQKRRREVDVPEEAEEVETVEMIKVERKSTRSRAENVRNGLGEMLASSIQRHRADLSRLKSRVTSNAMRTAMAQAESIALQTELESTRRELTAATARTNLVLNHNEWLEKERRDTIKEWTAKQSTEIVNPMIAVGDGDGVGVGVGVEVGDAGDAGVEAGKGIGASEGAEEGHGVEELGAGGGGSRTASGQVNEKSKEPIIMPADTTSPVQHKASPASTIPLPSTRAPPALGAAASKLPAVMSRLNRVNPQTTAKAEPTVNAKEDAIDSAHQRILASPKVPAASISAVTTTLAADPPAAATTSSAALPPAASASAAPPSAAPDPAIPPDPAQHIRFHRARTQSPPARDETGRLQQPLIRARPSPPNPQPAAQRPTRSASPVDELCSIRNRIELVKDEIASHGNALVNWTADLNTKLDELRRRVEHQEVLSKKKNEDHEKLRKQHAAQKDTIEALLKREKEYEKELSELKGKAARESKSSVPSRGQQFA</sequence>
<gene>
    <name evidence="2" type="ORF">I316_05936</name>
</gene>
<feature type="compositionally biased region" description="Low complexity" evidence="1">
    <location>
        <begin position="348"/>
        <end position="366"/>
    </location>
</feature>
<evidence type="ECO:0000313" key="2">
    <source>
        <dbReference type="EMBL" id="OCF32508.1"/>
    </source>
</evidence>
<dbReference type="Proteomes" id="UP000092666">
    <property type="component" value="Unassembled WGS sequence"/>
</dbReference>
<feature type="compositionally biased region" description="Basic and acidic residues" evidence="1">
    <location>
        <begin position="510"/>
        <end position="525"/>
    </location>
</feature>
<proteinExistence type="predicted"/>
<reference evidence="3" key="2">
    <citation type="submission" date="2013-12" db="EMBL/GenBank/DDBJ databases">
        <title>Evolution of pathogenesis and genome organization in the Tremellales.</title>
        <authorList>
            <person name="Cuomo C."/>
            <person name="Litvintseva A."/>
            <person name="Heitman J."/>
            <person name="Chen Y."/>
            <person name="Sun S."/>
            <person name="Springer D."/>
            <person name="Dromer F."/>
            <person name="Young S."/>
            <person name="Zeng Q."/>
            <person name="Chapman S."/>
            <person name="Gujja S."/>
            <person name="Saif S."/>
            <person name="Birren B."/>
        </authorList>
    </citation>
    <scope>NUCLEOTIDE SEQUENCE [LARGE SCALE GENOMIC DNA]</scope>
    <source>
        <strain evidence="3">BCC8398</strain>
    </source>
</reference>
<feature type="compositionally biased region" description="Polar residues" evidence="1">
    <location>
        <begin position="253"/>
        <end position="270"/>
    </location>
</feature>
<feature type="region of interest" description="Disordered" evidence="1">
    <location>
        <begin position="510"/>
        <end position="536"/>
    </location>
</feature>
<feature type="region of interest" description="Disordered" evidence="1">
    <location>
        <begin position="211"/>
        <end position="278"/>
    </location>
</feature>
<accession>A0A1B9GNB4</accession>
<organism evidence="2 3">
    <name type="scientific">Kwoniella heveanensis BCC8398</name>
    <dbReference type="NCBI Taxonomy" id="1296120"/>
    <lineage>
        <taxon>Eukaryota</taxon>
        <taxon>Fungi</taxon>
        <taxon>Dikarya</taxon>
        <taxon>Basidiomycota</taxon>
        <taxon>Agaricomycotina</taxon>
        <taxon>Tremellomycetes</taxon>
        <taxon>Tremellales</taxon>
        <taxon>Cryptococcaceae</taxon>
        <taxon>Kwoniella</taxon>
    </lineage>
</organism>
<feature type="region of interest" description="Disordered" evidence="1">
    <location>
        <begin position="479"/>
        <end position="498"/>
    </location>
</feature>
<dbReference type="AlphaFoldDB" id="A0A1B9GNB4"/>
<feature type="compositionally biased region" description="Polar residues" evidence="1">
    <location>
        <begin position="526"/>
        <end position="536"/>
    </location>
</feature>
<protein>
    <submittedName>
        <fullName evidence="2">Uncharacterized protein</fullName>
    </submittedName>
</protein>
<feature type="region of interest" description="Disordered" evidence="1">
    <location>
        <begin position="1"/>
        <end position="61"/>
    </location>
</feature>